<feature type="compositionally biased region" description="Polar residues" evidence="1">
    <location>
        <begin position="371"/>
        <end position="384"/>
    </location>
</feature>
<keyword evidence="3" id="KW-1185">Reference proteome</keyword>
<dbReference type="Proteomes" id="UP001044222">
    <property type="component" value="Chromosome 6"/>
</dbReference>
<dbReference type="InterPro" id="IPR031367">
    <property type="entry name" value="CCDC24"/>
</dbReference>
<comment type="caution">
    <text evidence="2">The sequence shown here is derived from an EMBL/GenBank/DDBJ whole genome shotgun (WGS) entry which is preliminary data.</text>
</comment>
<proteinExistence type="predicted"/>
<dbReference type="Pfam" id="PF15669">
    <property type="entry name" value="CCDC24"/>
    <property type="match status" value="1"/>
</dbReference>
<feature type="compositionally biased region" description="Pro residues" evidence="1">
    <location>
        <begin position="283"/>
        <end position="296"/>
    </location>
</feature>
<organism evidence="2 3">
    <name type="scientific">Anguilla anguilla</name>
    <name type="common">European freshwater eel</name>
    <name type="synonym">Muraena anguilla</name>
    <dbReference type="NCBI Taxonomy" id="7936"/>
    <lineage>
        <taxon>Eukaryota</taxon>
        <taxon>Metazoa</taxon>
        <taxon>Chordata</taxon>
        <taxon>Craniata</taxon>
        <taxon>Vertebrata</taxon>
        <taxon>Euteleostomi</taxon>
        <taxon>Actinopterygii</taxon>
        <taxon>Neopterygii</taxon>
        <taxon>Teleostei</taxon>
        <taxon>Anguilliformes</taxon>
        <taxon>Anguillidae</taxon>
        <taxon>Anguilla</taxon>
    </lineage>
</organism>
<dbReference type="PANTHER" id="PTHR28601:SF1">
    <property type="entry name" value="COILED-COIL DOMAIN-CONTAINING PROTEIN 24"/>
    <property type="match status" value="1"/>
</dbReference>
<name>A0A9D3MGT2_ANGAN</name>
<dbReference type="PANTHER" id="PTHR28601">
    <property type="entry name" value="COILED-COIL DOMAIN-CONTAINING PROTEIN 24"/>
    <property type="match status" value="1"/>
</dbReference>
<feature type="compositionally biased region" description="Low complexity" evidence="1">
    <location>
        <begin position="142"/>
        <end position="152"/>
    </location>
</feature>
<evidence type="ECO:0000256" key="1">
    <source>
        <dbReference type="SAM" id="MobiDB-lite"/>
    </source>
</evidence>
<feature type="region of interest" description="Disordered" evidence="1">
    <location>
        <begin position="262"/>
        <end position="448"/>
    </location>
</feature>
<sequence length="448" mass="48304">MAHQPDDGNSDFMESYEPEPPAWFLLKEHIPESELPEIRGILGGALIDLCTDTYSEVEMWVQIWKDELLKAEVRLLLLSLKEKAAREGRDEEATLSCYSPSVVSYVMSSSGQRSRTQSAGSHLAPQEAPSRPQSAKSLQEVRSGSRLSASSGGEDRVDAVKHKLNLRDVHEVVAHLKSVLTEDVESMKREIQFLQECVEQKHQSQCDSLAQEPTVSELKEERKLIQKDLKLGEAAPCPRLARVTSAGHGLLQGCRPVGQRCGSSAGAAVWSPPPVFSKDKPPLARPPRLPAEPSLPPASTARPPARVLNRSHRIPESPCHRGNEVPRRCSEASAPGSAPELLPANPASPTAPDTGDTRPAADSHAQEGRARTSSPGLSGYSPSCSPFPASVAQPRPPAQRQTRDEDTAPASPVSVLKPAPPAVQKPATRGQNVARRLRLPQGGLVSPT</sequence>
<reference evidence="2" key="1">
    <citation type="submission" date="2021-01" db="EMBL/GenBank/DDBJ databases">
        <title>A chromosome-scale assembly of European eel, Anguilla anguilla.</title>
        <authorList>
            <person name="Henkel C."/>
            <person name="Jong-Raadsen S.A."/>
            <person name="Dufour S."/>
            <person name="Weltzien F.-A."/>
            <person name="Palstra A.P."/>
            <person name="Pelster B."/>
            <person name="Spaink H.P."/>
            <person name="Van Den Thillart G.E."/>
            <person name="Jansen H."/>
            <person name="Zahm M."/>
            <person name="Klopp C."/>
            <person name="Cedric C."/>
            <person name="Louis A."/>
            <person name="Berthelot C."/>
            <person name="Parey E."/>
            <person name="Roest Crollius H."/>
            <person name="Montfort J."/>
            <person name="Robinson-Rechavi M."/>
            <person name="Bucao C."/>
            <person name="Bouchez O."/>
            <person name="Gislard M."/>
            <person name="Lluch J."/>
            <person name="Milhes M."/>
            <person name="Lampietro C."/>
            <person name="Lopez Roques C."/>
            <person name="Donnadieu C."/>
            <person name="Braasch I."/>
            <person name="Desvignes T."/>
            <person name="Postlethwait J."/>
            <person name="Bobe J."/>
            <person name="Guiguen Y."/>
            <person name="Dirks R."/>
        </authorList>
    </citation>
    <scope>NUCLEOTIDE SEQUENCE</scope>
    <source>
        <strain evidence="2">Tag_6206</strain>
        <tissue evidence="2">Liver</tissue>
    </source>
</reference>
<feature type="compositionally biased region" description="Polar residues" evidence="1">
    <location>
        <begin position="111"/>
        <end position="120"/>
    </location>
</feature>
<feature type="compositionally biased region" description="Basic and acidic residues" evidence="1">
    <location>
        <begin position="355"/>
        <end position="370"/>
    </location>
</feature>
<feature type="compositionally biased region" description="Basic and acidic residues" evidence="1">
    <location>
        <begin position="313"/>
        <end position="330"/>
    </location>
</feature>
<dbReference type="EMBL" id="JAFIRN010000006">
    <property type="protein sequence ID" value="KAG5847657.1"/>
    <property type="molecule type" value="Genomic_DNA"/>
</dbReference>
<evidence type="ECO:0000313" key="2">
    <source>
        <dbReference type="EMBL" id="KAG5847657.1"/>
    </source>
</evidence>
<accession>A0A9D3MGT2</accession>
<feature type="region of interest" description="Disordered" evidence="1">
    <location>
        <begin position="109"/>
        <end position="156"/>
    </location>
</feature>
<dbReference type="AlphaFoldDB" id="A0A9D3MGT2"/>
<protein>
    <recommendedName>
        <fullName evidence="4">Coiled-coil domain-containing protein 24</fullName>
    </recommendedName>
</protein>
<evidence type="ECO:0008006" key="4">
    <source>
        <dbReference type="Google" id="ProtNLM"/>
    </source>
</evidence>
<gene>
    <name evidence="2" type="ORF">ANANG_G00128490</name>
</gene>
<evidence type="ECO:0000313" key="3">
    <source>
        <dbReference type="Proteomes" id="UP001044222"/>
    </source>
</evidence>